<feature type="domain" description="HTH tetR-type" evidence="3">
    <location>
        <begin position="9"/>
        <end position="69"/>
    </location>
</feature>
<evidence type="ECO:0000313" key="5">
    <source>
        <dbReference type="Proteomes" id="UP000651482"/>
    </source>
</evidence>
<name>A0A926D762_9FIRM</name>
<feature type="DNA-binding region" description="H-T-H motif" evidence="2">
    <location>
        <begin position="32"/>
        <end position="51"/>
    </location>
</feature>
<dbReference type="AlphaFoldDB" id="A0A926D762"/>
<dbReference type="PROSITE" id="PS50977">
    <property type="entry name" value="HTH_TETR_2"/>
    <property type="match status" value="1"/>
</dbReference>
<evidence type="ECO:0000256" key="2">
    <source>
        <dbReference type="PROSITE-ProRule" id="PRU00335"/>
    </source>
</evidence>
<evidence type="ECO:0000256" key="1">
    <source>
        <dbReference type="ARBA" id="ARBA00023125"/>
    </source>
</evidence>
<dbReference type="EMBL" id="JACRSN010000001">
    <property type="protein sequence ID" value="MBC8532672.1"/>
    <property type="molecule type" value="Genomic_DNA"/>
</dbReference>
<evidence type="ECO:0000259" key="3">
    <source>
        <dbReference type="PROSITE" id="PS50977"/>
    </source>
</evidence>
<dbReference type="InterPro" id="IPR001647">
    <property type="entry name" value="HTH_TetR"/>
</dbReference>
<reference evidence="4" key="1">
    <citation type="submission" date="2020-08" db="EMBL/GenBank/DDBJ databases">
        <title>Genome public.</title>
        <authorList>
            <person name="Liu C."/>
            <person name="Sun Q."/>
        </authorList>
    </citation>
    <scope>NUCLEOTIDE SEQUENCE</scope>
    <source>
        <strain evidence="4">NSJ-40</strain>
    </source>
</reference>
<evidence type="ECO:0000313" key="4">
    <source>
        <dbReference type="EMBL" id="MBC8532672.1"/>
    </source>
</evidence>
<proteinExistence type="predicted"/>
<keyword evidence="5" id="KW-1185">Reference proteome</keyword>
<dbReference type="PANTHER" id="PTHR43479:SF11">
    <property type="entry name" value="ACREF_ENVCD OPERON REPRESSOR-RELATED"/>
    <property type="match status" value="1"/>
</dbReference>
<dbReference type="PANTHER" id="PTHR43479">
    <property type="entry name" value="ACREF/ENVCD OPERON REPRESSOR-RELATED"/>
    <property type="match status" value="1"/>
</dbReference>
<protein>
    <submittedName>
        <fullName evidence="4">TetR/AcrR family transcriptional regulator</fullName>
    </submittedName>
</protein>
<dbReference type="SUPFAM" id="SSF46689">
    <property type="entry name" value="Homeodomain-like"/>
    <property type="match status" value="1"/>
</dbReference>
<dbReference type="Gene3D" id="1.10.357.10">
    <property type="entry name" value="Tetracycline Repressor, domain 2"/>
    <property type="match status" value="1"/>
</dbReference>
<gene>
    <name evidence="4" type="ORF">IAG03_01375</name>
</gene>
<dbReference type="InterPro" id="IPR009057">
    <property type="entry name" value="Homeodomain-like_sf"/>
</dbReference>
<dbReference type="InterPro" id="IPR050624">
    <property type="entry name" value="HTH-type_Tx_Regulator"/>
</dbReference>
<sequence length="237" mass="27110">MVYLRRDSSETKKKILTVCVRLFLEQGYKNTSVSQIVGEAGVARGSYLNLFPTKDKILLELVETMFSGQFGVARGITDNTLPPVYAYAVETAIQLTLTELNENLREIYIEAYSLPETSEYIYLHTTAELKQIFGAIFPDDTESDFYEIDIGTAGMMRSYMARKCDIHFPLERKLSRFLTAAMRVYRVPEAEQEKVLAFIQSLDIKAIATEVMYKLFAMLEMKYDFKLSKDGETEGTR</sequence>
<keyword evidence="1 2" id="KW-0238">DNA-binding</keyword>
<accession>A0A926D762</accession>
<dbReference type="Pfam" id="PF00440">
    <property type="entry name" value="TetR_N"/>
    <property type="match status" value="1"/>
</dbReference>
<dbReference type="Proteomes" id="UP000651482">
    <property type="component" value="Unassembled WGS sequence"/>
</dbReference>
<organism evidence="4 5">
    <name type="scientific">Yeguia hominis</name>
    <dbReference type="NCBI Taxonomy" id="2763662"/>
    <lineage>
        <taxon>Bacteria</taxon>
        <taxon>Bacillati</taxon>
        <taxon>Bacillota</taxon>
        <taxon>Clostridia</taxon>
        <taxon>Eubacteriales</taxon>
        <taxon>Yeguiaceae</taxon>
        <taxon>Yeguia</taxon>
    </lineage>
</organism>
<comment type="caution">
    <text evidence="4">The sequence shown here is derived from an EMBL/GenBank/DDBJ whole genome shotgun (WGS) entry which is preliminary data.</text>
</comment>
<dbReference type="GO" id="GO:0003677">
    <property type="term" value="F:DNA binding"/>
    <property type="evidence" value="ECO:0007669"/>
    <property type="project" value="UniProtKB-UniRule"/>
</dbReference>
<dbReference type="PRINTS" id="PR00455">
    <property type="entry name" value="HTHTETR"/>
</dbReference>